<dbReference type="RefSeq" id="WP_274038940.1">
    <property type="nucleotide sequence ID" value="NZ_JANCPR020000008.1"/>
</dbReference>
<dbReference type="EMBL" id="JANCPR020000008">
    <property type="protein sequence ID" value="MDJ1132404.1"/>
    <property type="molecule type" value="Genomic_DNA"/>
</dbReference>
<keyword evidence="1" id="KW-0472">Membrane</keyword>
<reference evidence="3 4" key="1">
    <citation type="submission" date="2023-05" db="EMBL/GenBank/DDBJ databases">
        <title>Streptantibioticus silvisoli sp. nov., acidotolerant actinomycetes 1 from pine litter.</title>
        <authorList>
            <person name="Swiecimska M."/>
            <person name="Golinska P."/>
            <person name="Sangal V."/>
            <person name="Wachnowicz B."/>
            <person name="Goodfellow M."/>
        </authorList>
    </citation>
    <scope>NUCLEOTIDE SEQUENCE [LARGE SCALE GENOMIC DNA]</scope>
    <source>
        <strain evidence="3 4">DSM 42109</strain>
    </source>
</reference>
<dbReference type="Pfam" id="PF13628">
    <property type="entry name" value="DUF4142"/>
    <property type="match status" value="1"/>
</dbReference>
<keyword evidence="1" id="KW-1133">Transmembrane helix</keyword>
<name>A0ABT6ZTM1_9ACTN</name>
<keyword evidence="4" id="KW-1185">Reference proteome</keyword>
<evidence type="ECO:0000313" key="3">
    <source>
        <dbReference type="EMBL" id="MDJ1132404.1"/>
    </source>
</evidence>
<gene>
    <name evidence="3" type="ORF">NMN56_010680</name>
</gene>
<feature type="domain" description="DUF4142" evidence="2">
    <location>
        <begin position="70"/>
        <end position="199"/>
    </location>
</feature>
<evidence type="ECO:0000313" key="4">
    <source>
        <dbReference type="Proteomes" id="UP001214441"/>
    </source>
</evidence>
<evidence type="ECO:0000259" key="2">
    <source>
        <dbReference type="Pfam" id="PF13628"/>
    </source>
</evidence>
<evidence type="ECO:0000256" key="1">
    <source>
        <dbReference type="SAM" id="Phobius"/>
    </source>
</evidence>
<protein>
    <submittedName>
        <fullName evidence="3">DUF4142 domain-containing protein</fullName>
    </submittedName>
</protein>
<proteinExistence type="predicted"/>
<sequence>MRSAVVRQLTSGRAIGTLLVIGALLATLTALLLPLHTFGGTRSLTASREGWEDDGMGTMSTPYGPLSALDRDFVRKVRLAGLWEGPAGREAEERGSRETVRTAGSHLVEGHMELDKRSVEAGRALGVDLANQPNRQQRGWLSRLAAVKGDTYDRTFANVLRRAHGKVFALIGLVRDKTRNSMVRSLASRANAVVLDHITVLEDTGLVDFDALNRVE</sequence>
<accession>A0ABT6ZTM1</accession>
<keyword evidence="1" id="KW-0812">Transmembrane</keyword>
<feature type="transmembrane region" description="Helical" evidence="1">
    <location>
        <begin position="12"/>
        <end position="35"/>
    </location>
</feature>
<dbReference type="InterPro" id="IPR025419">
    <property type="entry name" value="DUF4142"/>
</dbReference>
<organism evidence="3 4">
    <name type="scientific">Streptomyces iconiensis</name>
    <dbReference type="NCBI Taxonomy" id="1384038"/>
    <lineage>
        <taxon>Bacteria</taxon>
        <taxon>Bacillati</taxon>
        <taxon>Actinomycetota</taxon>
        <taxon>Actinomycetes</taxon>
        <taxon>Kitasatosporales</taxon>
        <taxon>Streptomycetaceae</taxon>
        <taxon>Streptomyces</taxon>
    </lineage>
</organism>
<dbReference type="Proteomes" id="UP001214441">
    <property type="component" value="Unassembled WGS sequence"/>
</dbReference>
<comment type="caution">
    <text evidence="3">The sequence shown here is derived from an EMBL/GenBank/DDBJ whole genome shotgun (WGS) entry which is preliminary data.</text>
</comment>